<dbReference type="EMBL" id="MF150117">
    <property type="protein sequence ID" value="ASF81032.1"/>
    <property type="molecule type" value="Genomic_DNA"/>
</dbReference>
<dbReference type="EMBL" id="ABKSPD020000023">
    <property type="protein sequence ID" value="EKW9778034.1"/>
    <property type="molecule type" value="Genomic_DNA"/>
</dbReference>
<name>A0A218N4F8_PROMI</name>
<evidence type="ECO:0000259" key="1">
    <source>
        <dbReference type="Pfam" id="PF01464"/>
    </source>
</evidence>
<reference evidence="2" key="1">
    <citation type="submission" date="2017-05" db="EMBL/GenBank/DDBJ databases">
        <authorList>
            <person name="Song R."/>
            <person name="Chenine A.L."/>
            <person name="Ruprecht R.M."/>
        </authorList>
    </citation>
    <scope>NUCLEOTIDE SEQUENCE</scope>
    <source>
        <strain evidence="2">A64421</strain>
        <plasmid evidence="2">pPM64421b</plasmid>
    </source>
</reference>
<dbReference type="Pfam" id="PF01464">
    <property type="entry name" value="SLT"/>
    <property type="match status" value="1"/>
</dbReference>
<dbReference type="SUPFAM" id="SSF53955">
    <property type="entry name" value="Lysozyme-like"/>
    <property type="match status" value="1"/>
</dbReference>
<reference evidence="3" key="2">
    <citation type="submission" date="2023-06" db="EMBL/GenBank/DDBJ databases">
        <authorList>
            <consortium name="Clinical and Environmental Microbiology Branch: Whole genome sequencing antimicrobial resistance pathogens in the healthcare setting"/>
        </authorList>
    </citation>
    <scope>NUCLEOTIDE SEQUENCE</scope>
    <source>
        <strain evidence="3">Microbial</strain>
    </source>
</reference>
<organism evidence="2">
    <name type="scientific">Proteus mirabilis</name>
    <dbReference type="NCBI Taxonomy" id="584"/>
    <lineage>
        <taxon>Bacteria</taxon>
        <taxon>Pseudomonadati</taxon>
        <taxon>Pseudomonadota</taxon>
        <taxon>Gammaproteobacteria</taxon>
        <taxon>Enterobacterales</taxon>
        <taxon>Morganellaceae</taxon>
        <taxon>Proteus</taxon>
    </lineage>
</organism>
<evidence type="ECO:0000313" key="2">
    <source>
        <dbReference type="EMBL" id="ASF81032.1"/>
    </source>
</evidence>
<dbReference type="Proteomes" id="UP001171165">
    <property type="component" value="Unassembled WGS sequence"/>
</dbReference>
<evidence type="ECO:0000313" key="3">
    <source>
        <dbReference type="EMBL" id="EKW9778034.1"/>
    </source>
</evidence>
<protein>
    <submittedName>
        <fullName evidence="3">Transglycosylase SLT domain-containing protein</fullName>
    </submittedName>
    <submittedName>
        <fullName evidence="2">Type VI secretion protein</fullName>
    </submittedName>
</protein>
<keyword evidence="2" id="KW-0614">Plasmid</keyword>
<dbReference type="InterPro" id="IPR023346">
    <property type="entry name" value="Lysozyme-like_dom_sf"/>
</dbReference>
<dbReference type="Gene3D" id="1.10.530.10">
    <property type="match status" value="1"/>
</dbReference>
<accession>A0A218N4F8</accession>
<gene>
    <name evidence="2" type="ORF">PM64421b_00035</name>
    <name evidence="3" type="ORF">PW210_003921</name>
</gene>
<dbReference type="InterPro" id="IPR008258">
    <property type="entry name" value="Transglycosylase_SLT_dom_1"/>
</dbReference>
<dbReference type="AlphaFoldDB" id="A0A218N4F8"/>
<feature type="domain" description="Transglycosylase SLT" evidence="1">
    <location>
        <begin position="13"/>
        <end position="140"/>
    </location>
</feature>
<sequence length="204" mass="22875">MIKETLLSLALQCAPLVHPDTAHDIAKVESGFNPYAIAEIKAKGKVISHLPKTKNEALNIISRLKTSNARYSVGLMQIYSGNFKGFEVTPEELLDSCRNLNIFEKILVDCYQRGGSLANALSCYYSGNFKTGKKKETQFANTSYIERIGISDNKNNYIVPSTKNYKEENQEVAKAESDVVIEKLKPSNKIVYPRYVMRGVVKEN</sequence>
<geneLocation type="plasmid" evidence="2">
    <name>pPM64421b</name>
</geneLocation>
<proteinExistence type="predicted"/>
<dbReference type="CDD" id="cd16892">
    <property type="entry name" value="LT_VirB1-like"/>
    <property type="match status" value="1"/>
</dbReference>
<dbReference type="RefSeq" id="WP_036896450.1">
    <property type="nucleotide sequence ID" value="NZ_BGKS01000041.1"/>
</dbReference>